<organism evidence="2 3">
    <name type="scientific">Cucumis melo var. makuwa</name>
    <name type="common">Oriental melon</name>
    <dbReference type="NCBI Taxonomy" id="1194695"/>
    <lineage>
        <taxon>Eukaryota</taxon>
        <taxon>Viridiplantae</taxon>
        <taxon>Streptophyta</taxon>
        <taxon>Embryophyta</taxon>
        <taxon>Tracheophyta</taxon>
        <taxon>Spermatophyta</taxon>
        <taxon>Magnoliopsida</taxon>
        <taxon>eudicotyledons</taxon>
        <taxon>Gunneridae</taxon>
        <taxon>Pentapetalae</taxon>
        <taxon>rosids</taxon>
        <taxon>fabids</taxon>
        <taxon>Cucurbitales</taxon>
        <taxon>Cucurbitaceae</taxon>
        <taxon>Benincaseae</taxon>
        <taxon>Cucumis</taxon>
    </lineage>
</organism>
<comment type="caution">
    <text evidence="2">The sequence shown here is derived from an EMBL/GenBank/DDBJ whole genome shotgun (WGS) entry which is preliminary data.</text>
</comment>
<dbReference type="OrthoDB" id="10045277at2759"/>
<sequence>MNLFPKDNLASPTTRAEMTSPFLEFAMFRLLWGTLHKQSSGFVERRHQSRDPEGCTYQSSDPEGYTYQSSDPKGYTYQSSDPKGCTYQSSDSEGYIYQPELHDHSRFTVGCLANDAALLERGGWPTEGTHDGSRMKEMKAEESTGDRLRRRRLTPLRWSEAAGVERSSLVRTMAAEKKRWNGEEGMAVLSEGRRR</sequence>
<protein>
    <submittedName>
        <fullName evidence="2">NBS-LRR type resistance protein</fullName>
    </submittedName>
</protein>
<accession>A0A5A7TQ95</accession>
<proteinExistence type="predicted"/>
<feature type="region of interest" description="Disordered" evidence="1">
    <location>
        <begin position="43"/>
        <end position="84"/>
    </location>
</feature>
<dbReference type="EMBL" id="SSTE01015080">
    <property type="protein sequence ID" value="KAA0043585.1"/>
    <property type="molecule type" value="Genomic_DNA"/>
</dbReference>
<reference evidence="2 3" key="1">
    <citation type="submission" date="2019-08" db="EMBL/GenBank/DDBJ databases">
        <title>Draft genome sequences of two oriental melons (Cucumis melo L. var makuwa).</title>
        <authorList>
            <person name="Kwon S.-Y."/>
        </authorList>
    </citation>
    <scope>NUCLEOTIDE SEQUENCE [LARGE SCALE GENOMIC DNA]</scope>
    <source>
        <strain evidence="3">cv. SW 3</strain>
        <tissue evidence="2">Leaf</tissue>
    </source>
</reference>
<feature type="region of interest" description="Disordered" evidence="1">
    <location>
        <begin position="123"/>
        <end position="148"/>
    </location>
</feature>
<gene>
    <name evidence="2" type="ORF">E6C27_scaffold320G00140</name>
</gene>
<evidence type="ECO:0000313" key="2">
    <source>
        <dbReference type="EMBL" id="KAA0043585.1"/>
    </source>
</evidence>
<name>A0A5A7TQ95_CUCMM</name>
<feature type="compositionally biased region" description="Polar residues" evidence="1">
    <location>
        <begin position="56"/>
        <end position="84"/>
    </location>
</feature>
<dbReference type="AlphaFoldDB" id="A0A5A7TQ95"/>
<feature type="compositionally biased region" description="Basic and acidic residues" evidence="1">
    <location>
        <begin position="128"/>
        <end position="147"/>
    </location>
</feature>
<dbReference type="Proteomes" id="UP000321393">
    <property type="component" value="Unassembled WGS sequence"/>
</dbReference>
<feature type="compositionally biased region" description="Basic and acidic residues" evidence="1">
    <location>
        <begin position="43"/>
        <end position="53"/>
    </location>
</feature>
<evidence type="ECO:0000256" key="1">
    <source>
        <dbReference type="SAM" id="MobiDB-lite"/>
    </source>
</evidence>
<evidence type="ECO:0000313" key="3">
    <source>
        <dbReference type="Proteomes" id="UP000321393"/>
    </source>
</evidence>